<dbReference type="AlphaFoldDB" id="A0A9P0GDH1"/>
<reference evidence="1" key="1">
    <citation type="submission" date="2022-01" db="EMBL/GenBank/DDBJ databases">
        <authorList>
            <person name="King R."/>
        </authorList>
    </citation>
    <scope>NUCLEOTIDE SEQUENCE</scope>
</reference>
<proteinExistence type="predicted"/>
<protein>
    <submittedName>
        <fullName evidence="1">Uncharacterized protein</fullName>
    </submittedName>
</protein>
<dbReference type="EMBL" id="OV651816">
    <property type="protein sequence ID" value="CAH1109368.1"/>
    <property type="molecule type" value="Genomic_DNA"/>
</dbReference>
<accession>A0A9P0GDH1</accession>
<keyword evidence="2" id="KW-1185">Reference proteome</keyword>
<name>A0A9P0GDH1_9CUCU</name>
<evidence type="ECO:0000313" key="2">
    <source>
        <dbReference type="Proteomes" id="UP001153636"/>
    </source>
</evidence>
<organism evidence="1 2">
    <name type="scientific">Psylliodes chrysocephalus</name>
    <dbReference type="NCBI Taxonomy" id="3402493"/>
    <lineage>
        <taxon>Eukaryota</taxon>
        <taxon>Metazoa</taxon>
        <taxon>Ecdysozoa</taxon>
        <taxon>Arthropoda</taxon>
        <taxon>Hexapoda</taxon>
        <taxon>Insecta</taxon>
        <taxon>Pterygota</taxon>
        <taxon>Neoptera</taxon>
        <taxon>Endopterygota</taxon>
        <taxon>Coleoptera</taxon>
        <taxon>Polyphaga</taxon>
        <taxon>Cucujiformia</taxon>
        <taxon>Chrysomeloidea</taxon>
        <taxon>Chrysomelidae</taxon>
        <taxon>Galerucinae</taxon>
        <taxon>Alticini</taxon>
        <taxon>Psylliodes</taxon>
    </lineage>
</organism>
<dbReference type="Proteomes" id="UP001153636">
    <property type="component" value="Chromosome 4"/>
</dbReference>
<evidence type="ECO:0000313" key="1">
    <source>
        <dbReference type="EMBL" id="CAH1109368.1"/>
    </source>
</evidence>
<sequence>MFLKEAFYGTIFVRFELYSPSIQLKTQSKVFDLPLDQNCAFWPAGHIVSMPWKDITLSTTIGVKATREADTKITFFLKNIRHSGDNVIRCSDTEILMILLGNLAHIPQLGSQLYVNVTSVYEVHFLRGFASVSRIHWL</sequence>
<gene>
    <name evidence="1" type="ORF">PSYICH_LOCUS9960</name>
</gene>